<gene>
    <name evidence="2" type="ORF">L201_003508</name>
</gene>
<feature type="region of interest" description="Disordered" evidence="1">
    <location>
        <begin position="77"/>
        <end position="99"/>
    </location>
</feature>
<evidence type="ECO:0000313" key="2">
    <source>
        <dbReference type="EMBL" id="WWC88595.1"/>
    </source>
</evidence>
<reference evidence="2 3" key="1">
    <citation type="submission" date="2024-01" db="EMBL/GenBank/DDBJ databases">
        <title>Comparative genomics of Cryptococcus and Kwoniella reveals pathogenesis evolution and contrasting modes of karyotype evolution via chromosome fusion or intercentromeric recombination.</title>
        <authorList>
            <person name="Coelho M.A."/>
            <person name="David-Palma M."/>
            <person name="Shea T."/>
            <person name="Bowers K."/>
            <person name="McGinley-Smith S."/>
            <person name="Mohammad A.W."/>
            <person name="Gnirke A."/>
            <person name="Yurkov A.M."/>
            <person name="Nowrousian M."/>
            <person name="Sun S."/>
            <person name="Cuomo C.A."/>
            <person name="Heitman J."/>
        </authorList>
    </citation>
    <scope>NUCLEOTIDE SEQUENCE [LARGE SCALE GENOMIC DNA]</scope>
    <source>
        <strain evidence="2 3">CBS 6074</strain>
    </source>
</reference>
<dbReference type="RefSeq" id="XP_066075358.1">
    <property type="nucleotide sequence ID" value="XM_066219261.1"/>
</dbReference>
<organism evidence="2 3">
    <name type="scientific">Kwoniella dendrophila CBS 6074</name>
    <dbReference type="NCBI Taxonomy" id="1295534"/>
    <lineage>
        <taxon>Eukaryota</taxon>
        <taxon>Fungi</taxon>
        <taxon>Dikarya</taxon>
        <taxon>Basidiomycota</taxon>
        <taxon>Agaricomycotina</taxon>
        <taxon>Tremellomycetes</taxon>
        <taxon>Tremellales</taxon>
        <taxon>Cryptococcaceae</taxon>
        <taxon>Kwoniella</taxon>
    </lineage>
</organism>
<protein>
    <submittedName>
        <fullName evidence="2">Uncharacterized protein</fullName>
    </submittedName>
</protein>
<keyword evidence="3" id="KW-1185">Reference proteome</keyword>
<dbReference type="EMBL" id="CP144101">
    <property type="protein sequence ID" value="WWC88595.1"/>
    <property type="molecule type" value="Genomic_DNA"/>
</dbReference>
<sequence>MLIRFNFSDPTSKHYGKYTGSGYEMWGNQAGQRLDSMARNTSDTPQVVHHHHHHHYSDMFHPPQYVHRGWDGGAAEGFEFSGSDTGKPLQVQVRPLASQ</sequence>
<proteinExistence type="predicted"/>
<name>A0AAX4JVL1_9TREE</name>
<dbReference type="AlphaFoldDB" id="A0AAX4JVL1"/>
<evidence type="ECO:0000313" key="3">
    <source>
        <dbReference type="Proteomes" id="UP001355207"/>
    </source>
</evidence>
<dbReference type="GeneID" id="91094178"/>
<dbReference type="Proteomes" id="UP001355207">
    <property type="component" value="Chromosome 4"/>
</dbReference>
<accession>A0AAX4JVL1</accession>
<evidence type="ECO:0000256" key="1">
    <source>
        <dbReference type="SAM" id="MobiDB-lite"/>
    </source>
</evidence>